<dbReference type="PANTHER" id="PTHR11614">
    <property type="entry name" value="PHOSPHOLIPASE-RELATED"/>
    <property type="match status" value="1"/>
</dbReference>
<gene>
    <name evidence="2" type="ORF">B0I31_101360</name>
</gene>
<dbReference type="Pfam" id="PF12146">
    <property type="entry name" value="Hydrolase_4"/>
    <property type="match status" value="1"/>
</dbReference>
<evidence type="ECO:0000313" key="3">
    <source>
        <dbReference type="Proteomes" id="UP000241118"/>
    </source>
</evidence>
<evidence type="ECO:0000313" key="2">
    <source>
        <dbReference type="EMBL" id="PSL58144.1"/>
    </source>
</evidence>
<dbReference type="SUPFAM" id="SSF53474">
    <property type="entry name" value="alpha/beta-Hydrolases"/>
    <property type="match status" value="1"/>
</dbReference>
<feature type="domain" description="Serine aminopeptidase S33" evidence="1">
    <location>
        <begin position="51"/>
        <end position="260"/>
    </location>
</feature>
<organism evidence="2 3">
    <name type="scientific">Saccharothrix carnea</name>
    <dbReference type="NCBI Taxonomy" id="1280637"/>
    <lineage>
        <taxon>Bacteria</taxon>
        <taxon>Bacillati</taxon>
        <taxon>Actinomycetota</taxon>
        <taxon>Actinomycetes</taxon>
        <taxon>Pseudonocardiales</taxon>
        <taxon>Pseudonocardiaceae</taxon>
        <taxon>Saccharothrix</taxon>
    </lineage>
</organism>
<keyword evidence="3" id="KW-1185">Reference proteome</keyword>
<dbReference type="InterPro" id="IPR022742">
    <property type="entry name" value="Hydrolase_4"/>
</dbReference>
<keyword evidence="2" id="KW-0378">Hydrolase</keyword>
<accession>A0A2P8II53</accession>
<dbReference type="AlphaFoldDB" id="A0A2P8II53"/>
<reference evidence="2 3" key="1">
    <citation type="submission" date="2018-03" db="EMBL/GenBank/DDBJ databases">
        <title>Genomic Encyclopedia of Type Strains, Phase III (KMG-III): the genomes of soil and plant-associated and newly described type strains.</title>
        <authorList>
            <person name="Whitman W."/>
        </authorList>
    </citation>
    <scope>NUCLEOTIDE SEQUENCE [LARGE SCALE GENOMIC DNA]</scope>
    <source>
        <strain evidence="2 3">CGMCC 4.7097</strain>
    </source>
</reference>
<evidence type="ECO:0000259" key="1">
    <source>
        <dbReference type="Pfam" id="PF12146"/>
    </source>
</evidence>
<dbReference type="Proteomes" id="UP000241118">
    <property type="component" value="Unassembled WGS sequence"/>
</dbReference>
<name>A0A2P8II53_SACCR</name>
<dbReference type="EMBL" id="PYAX01000001">
    <property type="protein sequence ID" value="PSL58144.1"/>
    <property type="molecule type" value="Genomic_DNA"/>
</dbReference>
<dbReference type="InterPro" id="IPR029058">
    <property type="entry name" value="AB_hydrolase_fold"/>
</dbReference>
<comment type="caution">
    <text evidence="2">The sequence shown here is derived from an EMBL/GenBank/DDBJ whole genome shotgun (WGS) entry which is preliminary data.</text>
</comment>
<sequence length="326" mass="36451">MTLLSPFGGIGVHTDRVNADVLGTDYETRVLPLGGGDTTATLVRRRAQPATRGAVLYVHGFADYFFQRHVAEHFTARGFDFYAIDLRAYGRSLRPGQVANFVTDLAEHFEEIDAAARVIREEDGHRHLVVMGHSTGGLITSLWAHERRSDDVLDALVLNSPWLDLAEPWLVRTVGTALIRGVGRFAPRLVLKPGLGPVYGESIHRDHHGEWDFDTAWKPIEAFPVHAGWLRAIRRGHARLHRGLDVQAPVLLLRSGRSHLHAKRWTPEAMTADTVLDVDHMRLWGPKIGGRVRIVPVEGGMHDVFLSAEPVRRRALAEVDEFLDEV</sequence>
<protein>
    <submittedName>
        <fullName evidence="2">Alpha-beta hydrolase superfamily lysophospholipase</fullName>
    </submittedName>
</protein>
<dbReference type="InterPro" id="IPR051044">
    <property type="entry name" value="MAG_DAG_Lipase"/>
</dbReference>
<dbReference type="GO" id="GO:0016787">
    <property type="term" value="F:hydrolase activity"/>
    <property type="evidence" value="ECO:0007669"/>
    <property type="project" value="UniProtKB-KW"/>
</dbReference>
<proteinExistence type="predicted"/>
<dbReference type="Gene3D" id="3.40.50.1820">
    <property type="entry name" value="alpha/beta hydrolase"/>
    <property type="match status" value="1"/>
</dbReference>